<protein>
    <submittedName>
        <fullName evidence="1">ABC-type phosphate/phosphonate transport system periplasmic component-like protein</fullName>
    </submittedName>
</protein>
<dbReference type="EMBL" id="CP000089">
    <property type="protein sequence ID" value="AAZ48811.1"/>
    <property type="molecule type" value="Genomic_DNA"/>
</dbReference>
<gene>
    <name evidence="1" type="ordered locus">Daro_4085</name>
</gene>
<dbReference type="PANTHER" id="PTHR30024:SF17">
    <property type="entry name" value="SOLUTE-BINDING PROTEIN FAMILY 3_N-TERMINAL DOMAIN-CONTAINING PROTEIN"/>
    <property type="match status" value="1"/>
</dbReference>
<dbReference type="PANTHER" id="PTHR30024">
    <property type="entry name" value="ALIPHATIC SULFONATES-BINDING PROTEIN-RELATED"/>
    <property type="match status" value="1"/>
</dbReference>
<dbReference type="STRING" id="159087.Daro_4085"/>
<dbReference type="KEGG" id="dar:Daro_4085"/>
<reference evidence="1" key="1">
    <citation type="submission" date="2005-08" db="EMBL/GenBank/DDBJ databases">
        <title>Complete sequence of Dechloromonas aromatica RCB.</title>
        <authorList>
            <person name="Salinero K.K."/>
            <person name="Copeland A."/>
            <person name="Lucas S."/>
            <person name="Lapidus A."/>
            <person name="Barry K."/>
            <person name="Detter J.C."/>
            <person name="Glavina T."/>
            <person name="Hammon N."/>
            <person name="Israni S."/>
            <person name="Pitluck S."/>
            <person name="Di Bartolo G."/>
            <person name="Trong S."/>
            <person name="Schmutz J."/>
            <person name="Larimer F."/>
            <person name="Land M."/>
            <person name="Ivanova N."/>
            <person name="Richardson P."/>
        </authorList>
    </citation>
    <scope>NUCLEOTIDE SEQUENCE</scope>
    <source>
        <strain evidence="1">RCB</strain>
    </source>
</reference>
<dbReference type="eggNOG" id="COG3221">
    <property type="taxonomic scope" value="Bacteria"/>
</dbReference>
<dbReference type="Pfam" id="PF12974">
    <property type="entry name" value="Phosphonate-bd"/>
    <property type="match status" value="1"/>
</dbReference>
<dbReference type="SUPFAM" id="SSF53850">
    <property type="entry name" value="Periplasmic binding protein-like II"/>
    <property type="match status" value="1"/>
</dbReference>
<evidence type="ECO:0000313" key="1">
    <source>
        <dbReference type="EMBL" id="AAZ48811.1"/>
    </source>
</evidence>
<dbReference type="Gene3D" id="3.40.190.10">
    <property type="entry name" value="Periplasmic binding protein-like II"/>
    <property type="match status" value="2"/>
</dbReference>
<dbReference type="HOGENOM" id="CLU_051472_7_1_4"/>
<accession>Q478C0</accession>
<organism evidence="1">
    <name type="scientific">Dechloromonas aromatica (strain RCB)</name>
    <dbReference type="NCBI Taxonomy" id="159087"/>
    <lineage>
        <taxon>Bacteria</taxon>
        <taxon>Pseudomonadati</taxon>
        <taxon>Pseudomonadota</taxon>
        <taxon>Betaproteobacteria</taxon>
        <taxon>Rhodocyclales</taxon>
        <taxon>Azonexaceae</taxon>
        <taxon>Dechloromonas</taxon>
    </lineage>
</organism>
<proteinExistence type="predicted"/>
<dbReference type="AlphaFoldDB" id="Q478C0"/>
<name>Q478C0_DECAR</name>
<sequence>MPDRNPTTLRRFFLKFFFGMACATILGPAWAEEPRPFVLGIAPHTSARVILEMYQPLRQSLEAALKQPVEVQTAPDFSEFARRALNQEYDIAVTTGHQARLYQTDAAYLPLLTYVAEFKAVALVDKNGPIHTAADLKGKSVLGLSPTSLVTLWGQQWLKKQNLGDVPVRYVSAADSVSRQVLAGEAAAAFTSLANYQKLPPDIRPRMRILAESEPMAGRVYMLNKRWSKERKGIEKALWAFAATPEGKAYFEQNKLDGYRNLKPRELEAMDPYVAETRQALSSK</sequence>